<evidence type="ECO:0000313" key="16">
    <source>
        <dbReference type="EMBL" id="VEU78230.1"/>
    </source>
</evidence>
<dbReference type="OrthoDB" id="9812123at2"/>
<dbReference type="NCBIfam" id="TIGR01064">
    <property type="entry name" value="pyruv_kin"/>
    <property type="match status" value="1"/>
</dbReference>
<dbReference type="InterPro" id="IPR015813">
    <property type="entry name" value="Pyrv/PenolPyrv_kinase-like_dom"/>
</dbReference>
<comment type="pathway">
    <text evidence="2 14">Carbohydrate degradation; glycolysis; pyruvate from D-glyceraldehyde 3-phosphate: step 5/5.</text>
</comment>
<dbReference type="Proteomes" id="UP000290876">
    <property type="component" value="Chromosome"/>
</dbReference>
<evidence type="ECO:0000256" key="13">
    <source>
        <dbReference type="NCBIfam" id="TIGR01064"/>
    </source>
</evidence>
<dbReference type="GO" id="GO:0000287">
    <property type="term" value="F:magnesium ion binding"/>
    <property type="evidence" value="ECO:0007669"/>
    <property type="project" value="UniProtKB-UniRule"/>
</dbReference>
<comment type="cofactor">
    <cofactor evidence="1">
        <name>K(+)</name>
        <dbReference type="ChEBI" id="CHEBI:29103"/>
    </cofactor>
</comment>
<dbReference type="RefSeq" id="WP_129623068.1">
    <property type="nucleotide sequence ID" value="NZ_LR215043.1"/>
</dbReference>
<reference evidence="16 17" key="1">
    <citation type="submission" date="2019-01" db="EMBL/GenBank/DDBJ databases">
        <authorList>
            <consortium name="Pathogen Informatics"/>
        </authorList>
    </citation>
    <scope>NUCLEOTIDE SEQUENCE [LARGE SCALE GENOMIC DNA]</scope>
    <source>
        <strain evidence="16 17">NCTC10184</strain>
    </source>
</reference>
<dbReference type="Pfam" id="PF00224">
    <property type="entry name" value="PK"/>
    <property type="match status" value="1"/>
</dbReference>
<dbReference type="GO" id="GO:0030955">
    <property type="term" value="F:potassium ion binding"/>
    <property type="evidence" value="ECO:0007669"/>
    <property type="project" value="UniProtKB-UniRule"/>
</dbReference>
<dbReference type="SUPFAM" id="SSF51621">
    <property type="entry name" value="Phosphoenolpyruvate/pyruvate domain"/>
    <property type="match status" value="1"/>
</dbReference>
<dbReference type="InterPro" id="IPR011037">
    <property type="entry name" value="Pyrv_Knase-like_insert_dom_sf"/>
</dbReference>
<dbReference type="InterPro" id="IPR001697">
    <property type="entry name" value="Pyr_Knase"/>
</dbReference>
<dbReference type="SUPFAM" id="SSF50800">
    <property type="entry name" value="PK beta-barrel domain-like"/>
    <property type="match status" value="1"/>
</dbReference>
<proteinExistence type="inferred from homology"/>
<evidence type="ECO:0000256" key="10">
    <source>
        <dbReference type="ARBA" id="ARBA00022842"/>
    </source>
</evidence>
<keyword evidence="17" id="KW-1185">Reference proteome</keyword>
<evidence type="ECO:0000259" key="15">
    <source>
        <dbReference type="Pfam" id="PF00224"/>
    </source>
</evidence>
<keyword evidence="11 14" id="KW-0324">Glycolysis</keyword>
<dbReference type="InterPro" id="IPR015806">
    <property type="entry name" value="Pyrv_Knase_insert_dom_sf"/>
</dbReference>
<dbReference type="KEGG" id="mcob:NCTC10184_00468"/>
<comment type="catalytic activity">
    <reaction evidence="14">
        <text>pyruvate + ATP = phosphoenolpyruvate + ADP + H(+)</text>
        <dbReference type="Rhea" id="RHEA:18157"/>
        <dbReference type="ChEBI" id="CHEBI:15361"/>
        <dbReference type="ChEBI" id="CHEBI:15378"/>
        <dbReference type="ChEBI" id="CHEBI:30616"/>
        <dbReference type="ChEBI" id="CHEBI:58702"/>
        <dbReference type="ChEBI" id="CHEBI:456216"/>
        <dbReference type="EC" id="2.7.1.40"/>
    </reaction>
</comment>
<feature type="domain" description="Pyruvate kinase barrel" evidence="15">
    <location>
        <begin position="6"/>
        <end position="330"/>
    </location>
</feature>
<dbReference type="GO" id="GO:0004743">
    <property type="term" value="F:pyruvate kinase activity"/>
    <property type="evidence" value="ECO:0007669"/>
    <property type="project" value="UniProtKB-UniRule"/>
</dbReference>
<keyword evidence="7" id="KW-0547">Nucleotide-binding</keyword>
<evidence type="ECO:0000256" key="2">
    <source>
        <dbReference type="ARBA" id="ARBA00004997"/>
    </source>
</evidence>
<evidence type="ECO:0000256" key="7">
    <source>
        <dbReference type="ARBA" id="ARBA00022741"/>
    </source>
</evidence>
<dbReference type="GO" id="GO:0005524">
    <property type="term" value="F:ATP binding"/>
    <property type="evidence" value="ECO:0007669"/>
    <property type="project" value="UniProtKB-KW"/>
</dbReference>
<protein>
    <recommendedName>
        <fullName evidence="4 13">Pyruvate kinase</fullName>
        <ecNumber evidence="4 13">2.7.1.40</ecNumber>
    </recommendedName>
</protein>
<keyword evidence="10 14" id="KW-0460">Magnesium</keyword>
<dbReference type="InterPro" id="IPR036918">
    <property type="entry name" value="Pyrv_Knase_C_sf"/>
</dbReference>
<dbReference type="AlphaFoldDB" id="A0A449BAN2"/>
<dbReference type="GO" id="GO:0016301">
    <property type="term" value="F:kinase activity"/>
    <property type="evidence" value="ECO:0007669"/>
    <property type="project" value="UniProtKB-KW"/>
</dbReference>
<dbReference type="PRINTS" id="PR01050">
    <property type="entry name" value="PYRUVTKNASE"/>
</dbReference>
<dbReference type="InterPro" id="IPR015793">
    <property type="entry name" value="Pyrv_Knase_brl"/>
</dbReference>
<keyword evidence="12 16" id="KW-0670">Pyruvate</keyword>
<keyword evidence="8 14" id="KW-0418">Kinase</keyword>
<gene>
    <name evidence="16" type="primary">pyk</name>
    <name evidence="16" type="ORF">NCTC10184_00468</name>
</gene>
<evidence type="ECO:0000256" key="9">
    <source>
        <dbReference type="ARBA" id="ARBA00022840"/>
    </source>
</evidence>
<dbReference type="EC" id="2.7.1.40" evidence="4 13"/>
<dbReference type="InterPro" id="IPR040442">
    <property type="entry name" value="Pyrv_kinase-like_dom_sf"/>
</dbReference>
<name>A0A449BAN2_9BACT</name>
<keyword evidence="9" id="KW-0067">ATP-binding</keyword>
<organism evidence="16 17">
    <name type="scientific">Mycoplasmopsis columbinasalis</name>
    <dbReference type="NCBI Taxonomy" id="114880"/>
    <lineage>
        <taxon>Bacteria</taxon>
        <taxon>Bacillati</taxon>
        <taxon>Mycoplasmatota</taxon>
        <taxon>Mycoplasmoidales</taxon>
        <taxon>Metamycoplasmataceae</taxon>
        <taxon>Mycoplasmopsis</taxon>
    </lineage>
</organism>
<keyword evidence="6" id="KW-0479">Metal-binding</keyword>
<evidence type="ECO:0000256" key="3">
    <source>
        <dbReference type="ARBA" id="ARBA00008663"/>
    </source>
</evidence>
<evidence type="ECO:0000256" key="14">
    <source>
        <dbReference type="RuleBase" id="RU000504"/>
    </source>
</evidence>
<evidence type="ECO:0000256" key="12">
    <source>
        <dbReference type="ARBA" id="ARBA00023317"/>
    </source>
</evidence>
<dbReference type="UniPathway" id="UPA00109">
    <property type="reaction ID" value="UER00188"/>
</dbReference>
<keyword evidence="5 14" id="KW-0808">Transferase</keyword>
<dbReference type="EMBL" id="LR215043">
    <property type="protein sequence ID" value="VEU78230.1"/>
    <property type="molecule type" value="Genomic_DNA"/>
</dbReference>
<dbReference type="Gene3D" id="2.40.33.10">
    <property type="entry name" value="PK beta-barrel domain-like"/>
    <property type="match status" value="1"/>
</dbReference>
<evidence type="ECO:0000256" key="4">
    <source>
        <dbReference type="ARBA" id="ARBA00012142"/>
    </source>
</evidence>
<evidence type="ECO:0000256" key="8">
    <source>
        <dbReference type="ARBA" id="ARBA00022777"/>
    </source>
</evidence>
<sequence length="472" mass="52516">MQSIYKKSKLIVTVGPASDNYETLKSLVLAGATCVRANFSHGTHEEQSKKFELAKQVAKDLNVPVSLMLDTKGPEIRIGKMKDDGVEIPANAVINLHTSSEDYESLVGNSTDISVQYDMSKDLKEGDLVLFDDGKLTSRVIYVEENFVQVKTENAHFLKTNKRINLPGVEFSLPFLSQKDIDDVLFGIKIGVNYVAASFVNTAQNIQELRKLLDENGGENIQIIAKIESVLGVKNIYQIIAACDGIMVARGDLGLEIPYYDVPYVQKQIIKKCRKVGKPVIVATQMLDSMENNLSPTRAEVNDVYGAIYAQADSTMLSGESASGKYPEKATEVMKRIQLRAEEEFLAEAKTETRDVKTNPIDFKDLAKLSYVDDNLKLIVVKSQTNANVFELSKQRPNAIISHLVNPETIAKYSNWAGEFGISYGVWTNQNAELYNQFAVSDEFVNLMRQQFELTADDKVALVDENGVINLK</sequence>
<accession>A0A449BAN2</accession>
<dbReference type="SUPFAM" id="SSF52935">
    <property type="entry name" value="PK C-terminal domain-like"/>
    <property type="match status" value="1"/>
</dbReference>
<dbReference type="NCBIfam" id="NF004491">
    <property type="entry name" value="PRK05826.1"/>
    <property type="match status" value="1"/>
</dbReference>
<evidence type="ECO:0000313" key="17">
    <source>
        <dbReference type="Proteomes" id="UP000290876"/>
    </source>
</evidence>
<dbReference type="Gene3D" id="3.40.1380.20">
    <property type="entry name" value="Pyruvate kinase, C-terminal domain"/>
    <property type="match status" value="1"/>
</dbReference>
<dbReference type="Gene3D" id="3.20.20.60">
    <property type="entry name" value="Phosphoenolpyruvate-binding domains"/>
    <property type="match status" value="1"/>
</dbReference>
<evidence type="ECO:0000256" key="1">
    <source>
        <dbReference type="ARBA" id="ARBA00001958"/>
    </source>
</evidence>
<evidence type="ECO:0000256" key="5">
    <source>
        <dbReference type="ARBA" id="ARBA00022679"/>
    </source>
</evidence>
<evidence type="ECO:0000256" key="6">
    <source>
        <dbReference type="ARBA" id="ARBA00022723"/>
    </source>
</evidence>
<dbReference type="PANTHER" id="PTHR11817">
    <property type="entry name" value="PYRUVATE KINASE"/>
    <property type="match status" value="1"/>
</dbReference>
<comment type="similarity">
    <text evidence="3 14">Belongs to the pyruvate kinase family.</text>
</comment>
<evidence type="ECO:0000256" key="11">
    <source>
        <dbReference type="ARBA" id="ARBA00023152"/>
    </source>
</evidence>